<dbReference type="RefSeq" id="XP_022665930.1">
    <property type="nucleotide sequence ID" value="XM_022810195.1"/>
</dbReference>
<feature type="chain" id="PRO_5029780821" description="Kazal-like domain-containing protein" evidence="4">
    <location>
        <begin position="37"/>
        <end position="281"/>
    </location>
</feature>
<feature type="domain" description="Kazal-like" evidence="5">
    <location>
        <begin position="113"/>
        <end position="163"/>
    </location>
</feature>
<proteinExistence type="predicted"/>
<dbReference type="AlphaFoldDB" id="A0A7M7KFB2"/>
<reference evidence="6" key="1">
    <citation type="submission" date="2021-01" db="UniProtKB">
        <authorList>
            <consortium name="EnsemblMetazoa"/>
        </authorList>
    </citation>
    <scope>IDENTIFICATION</scope>
</reference>
<evidence type="ECO:0000256" key="1">
    <source>
        <dbReference type="ARBA" id="ARBA00022690"/>
    </source>
</evidence>
<dbReference type="PROSITE" id="PS51465">
    <property type="entry name" value="KAZAL_2"/>
    <property type="match status" value="2"/>
</dbReference>
<dbReference type="InParanoid" id="A0A7M7KFB2"/>
<dbReference type="GeneID" id="111252390"/>
<evidence type="ECO:0000313" key="6">
    <source>
        <dbReference type="EnsemblMetazoa" id="XP_022665930"/>
    </source>
</evidence>
<dbReference type="PANTHER" id="PTHR10913">
    <property type="entry name" value="FOLLISTATIN-RELATED"/>
    <property type="match status" value="1"/>
</dbReference>
<keyword evidence="7" id="KW-1185">Reference proteome</keyword>
<dbReference type="SMART" id="SM00280">
    <property type="entry name" value="KAZAL"/>
    <property type="match status" value="4"/>
</dbReference>
<dbReference type="Gene3D" id="3.30.60.30">
    <property type="match status" value="4"/>
</dbReference>
<dbReference type="PANTHER" id="PTHR10913:SF45">
    <property type="entry name" value="FOLLISTATIN, ISOFORM A-RELATED"/>
    <property type="match status" value="1"/>
</dbReference>
<dbReference type="Proteomes" id="UP000594260">
    <property type="component" value="Unplaced"/>
</dbReference>
<evidence type="ECO:0000256" key="2">
    <source>
        <dbReference type="ARBA" id="ARBA00022900"/>
    </source>
</evidence>
<name>A0A7M7KFB2_VARDE</name>
<dbReference type="InterPro" id="IPR002350">
    <property type="entry name" value="Kazal_dom"/>
</dbReference>
<evidence type="ECO:0000313" key="7">
    <source>
        <dbReference type="Proteomes" id="UP000594260"/>
    </source>
</evidence>
<sequence>MLVSRTHQPLRLQRFTLILIATFLLTSLSFVTGGNAKSTFSPQEAKGSTDVPFNTCGICGRAEGANGKEMEEERYPKPVCGTDSNVYSSLCALQRASCEQNSPIERQEWDLCADKQSLCPDKCLDIYDPVCGEDKVLYLNYCAMQRKNCGKRMKIIELAYCLSEARKARKLAGCPETCAPIYEPVCDSQGDIHYNECFFRKTVCEASGDDLNNSHVKMLPLKTCVDFASSRCPEKCLPIMDPVCGSDGRRYLNHCKFAQENCDKGTKKMPWVYCLGEVNLK</sequence>
<evidence type="ECO:0000256" key="3">
    <source>
        <dbReference type="ARBA" id="ARBA00023157"/>
    </source>
</evidence>
<keyword evidence="2" id="KW-0722">Serine protease inhibitor</keyword>
<dbReference type="EnsemblMetazoa" id="XM_022810195">
    <property type="protein sequence ID" value="XP_022665930"/>
    <property type="gene ID" value="LOC111252390"/>
</dbReference>
<dbReference type="Pfam" id="PF07648">
    <property type="entry name" value="Kazal_2"/>
    <property type="match status" value="4"/>
</dbReference>
<dbReference type="GO" id="GO:0030154">
    <property type="term" value="P:cell differentiation"/>
    <property type="evidence" value="ECO:0007669"/>
    <property type="project" value="TreeGrafter"/>
</dbReference>
<dbReference type="InterPro" id="IPR036058">
    <property type="entry name" value="Kazal_dom_sf"/>
</dbReference>
<dbReference type="OMA" id="TWGNMCE"/>
<keyword evidence="1" id="KW-0646">Protease inhibitor</keyword>
<evidence type="ECO:0000259" key="5">
    <source>
        <dbReference type="PROSITE" id="PS51465"/>
    </source>
</evidence>
<organism evidence="6 7">
    <name type="scientific">Varroa destructor</name>
    <name type="common">Honeybee mite</name>
    <dbReference type="NCBI Taxonomy" id="109461"/>
    <lineage>
        <taxon>Eukaryota</taxon>
        <taxon>Metazoa</taxon>
        <taxon>Ecdysozoa</taxon>
        <taxon>Arthropoda</taxon>
        <taxon>Chelicerata</taxon>
        <taxon>Arachnida</taxon>
        <taxon>Acari</taxon>
        <taxon>Parasitiformes</taxon>
        <taxon>Mesostigmata</taxon>
        <taxon>Gamasina</taxon>
        <taxon>Dermanyssoidea</taxon>
        <taxon>Varroidae</taxon>
        <taxon>Varroa</taxon>
    </lineage>
</organism>
<feature type="signal peptide" evidence="4">
    <location>
        <begin position="1"/>
        <end position="36"/>
    </location>
</feature>
<dbReference type="KEGG" id="vde:111252390"/>
<feature type="domain" description="Kazal-like" evidence="5">
    <location>
        <begin position="226"/>
        <end position="276"/>
    </location>
</feature>
<keyword evidence="3" id="KW-1015">Disulfide bond</keyword>
<accession>A0A7M7KFB2</accession>
<evidence type="ECO:0000256" key="4">
    <source>
        <dbReference type="SAM" id="SignalP"/>
    </source>
</evidence>
<protein>
    <recommendedName>
        <fullName evidence="5">Kazal-like domain-containing protein</fullName>
    </recommendedName>
</protein>
<dbReference type="CDD" id="cd00104">
    <property type="entry name" value="KAZAL_FS"/>
    <property type="match status" value="3"/>
</dbReference>
<dbReference type="InterPro" id="IPR050653">
    <property type="entry name" value="Prot_Inhib_GrowthFact_Antg"/>
</dbReference>
<keyword evidence="4" id="KW-0732">Signal</keyword>
<dbReference type="SUPFAM" id="SSF100895">
    <property type="entry name" value="Kazal-type serine protease inhibitors"/>
    <property type="match status" value="4"/>
</dbReference>
<dbReference type="GO" id="GO:0005576">
    <property type="term" value="C:extracellular region"/>
    <property type="evidence" value="ECO:0007669"/>
    <property type="project" value="TreeGrafter"/>
</dbReference>
<dbReference type="OrthoDB" id="6614329at2759"/>